<dbReference type="Pfam" id="PF04442">
    <property type="entry name" value="CtaG_Cox11"/>
    <property type="match status" value="1"/>
</dbReference>
<dbReference type="GO" id="GO:0005507">
    <property type="term" value="F:copper ion binding"/>
    <property type="evidence" value="ECO:0007669"/>
    <property type="project" value="InterPro"/>
</dbReference>
<evidence type="ECO:0000256" key="10">
    <source>
        <dbReference type="SAM" id="Phobius"/>
    </source>
</evidence>
<evidence type="ECO:0000256" key="9">
    <source>
        <dbReference type="ARBA" id="ARBA00023136"/>
    </source>
</evidence>
<comment type="similarity">
    <text evidence="3">Belongs to the COX11/CtaG family.</text>
</comment>
<dbReference type="InterPro" id="IPR023471">
    <property type="entry name" value="CtaG/Cox11_dom_sf"/>
</dbReference>
<dbReference type="Proteomes" id="UP000588068">
    <property type="component" value="Unassembled WGS sequence"/>
</dbReference>
<comment type="subcellular location">
    <subcellularLocation>
        <location evidence="2">Cell inner membrane</location>
        <topology evidence="2">Single-pass type II membrane protein</topology>
        <orientation evidence="2">Periplasmic side</orientation>
    </subcellularLocation>
</comment>
<dbReference type="GO" id="GO:0005886">
    <property type="term" value="C:plasma membrane"/>
    <property type="evidence" value="ECO:0007669"/>
    <property type="project" value="UniProtKB-SubCell"/>
</dbReference>
<dbReference type="RefSeq" id="WP_221304115.1">
    <property type="nucleotide sequence ID" value="NZ_JACHHZ010000002.1"/>
</dbReference>
<organism evidence="11 12">
    <name type="scientific">Povalibacter uvarum</name>
    <dbReference type="NCBI Taxonomy" id="732238"/>
    <lineage>
        <taxon>Bacteria</taxon>
        <taxon>Pseudomonadati</taxon>
        <taxon>Pseudomonadota</taxon>
        <taxon>Gammaproteobacteria</taxon>
        <taxon>Steroidobacterales</taxon>
        <taxon>Steroidobacteraceae</taxon>
        <taxon>Povalibacter</taxon>
    </lineage>
</organism>
<protein>
    <recommendedName>
        <fullName evidence="4">Cytochrome c oxidase assembly protein CtaG</fullName>
    </recommendedName>
</protein>
<evidence type="ECO:0000256" key="3">
    <source>
        <dbReference type="ARBA" id="ARBA00009620"/>
    </source>
</evidence>
<sequence length="180" mass="20213">MTTIRQQNRKLTRNLWIFAAGSFAFGFALVPLYRVLCDVTGYGDRTKLAKAAEVIEAPVENREVTVEFVSAAPTYGEWEFRPEAGSLKVQPGRLYEAKFHAKNLRSKEVTALAVPSVAPLQATQYFHKTECFCFTPQHFGGDEERDMTVRFIVDPKLPTNIDRVTLAYSMYDAPAKVAAN</sequence>
<evidence type="ECO:0000313" key="12">
    <source>
        <dbReference type="Proteomes" id="UP000588068"/>
    </source>
</evidence>
<dbReference type="AlphaFoldDB" id="A0A841HJY0"/>
<keyword evidence="12" id="KW-1185">Reference proteome</keyword>
<evidence type="ECO:0000256" key="2">
    <source>
        <dbReference type="ARBA" id="ARBA00004382"/>
    </source>
</evidence>
<comment type="function">
    <text evidence="1">Exerts its effect at some terminal stage of cytochrome c oxidase synthesis, probably by being involved in the insertion of the copper B into subunit I.</text>
</comment>
<dbReference type="NCBIfam" id="NF003465">
    <property type="entry name" value="PRK05089.1"/>
    <property type="match status" value="1"/>
</dbReference>
<evidence type="ECO:0000256" key="8">
    <source>
        <dbReference type="ARBA" id="ARBA00023008"/>
    </source>
</evidence>
<evidence type="ECO:0000256" key="5">
    <source>
        <dbReference type="ARBA" id="ARBA00022692"/>
    </source>
</evidence>
<dbReference type="SUPFAM" id="SSF110111">
    <property type="entry name" value="Ctag/Cox11"/>
    <property type="match status" value="1"/>
</dbReference>
<dbReference type="EMBL" id="JACHHZ010000002">
    <property type="protein sequence ID" value="MBB6093106.1"/>
    <property type="molecule type" value="Genomic_DNA"/>
</dbReference>
<reference evidence="11 12" key="1">
    <citation type="submission" date="2020-08" db="EMBL/GenBank/DDBJ databases">
        <title>Genomic Encyclopedia of Type Strains, Phase IV (KMG-IV): sequencing the most valuable type-strain genomes for metagenomic binning, comparative biology and taxonomic classification.</title>
        <authorList>
            <person name="Goeker M."/>
        </authorList>
    </citation>
    <scope>NUCLEOTIDE SEQUENCE [LARGE SCALE GENOMIC DNA]</scope>
    <source>
        <strain evidence="11 12">DSM 26723</strain>
    </source>
</reference>
<keyword evidence="9 10" id="KW-0472">Membrane</keyword>
<gene>
    <name evidence="11" type="ORF">HNQ60_001984</name>
</gene>
<keyword evidence="8" id="KW-0186">Copper</keyword>
<evidence type="ECO:0000256" key="4">
    <source>
        <dbReference type="ARBA" id="ARBA00015384"/>
    </source>
</evidence>
<dbReference type="PIRSF" id="PIRSF005413">
    <property type="entry name" value="COX11"/>
    <property type="match status" value="1"/>
</dbReference>
<accession>A0A841HJY0</accession>
<keyword evidence="5 10" id="KW-0812">Transmembrane</keyword>
<evidence type="ECO:0000256" key="7">
    <source>
        <dbReference type="ARBA" id="ARBA00022989"/>
    </source>
</evidence>
<evidence type="ECO:0000256" key="1">
    <source>
        <dbReference type="ARBA" id="ARBA00004007"/>
    </source>
</evidence>
<dbReference type="Gene3D" id="2.60.370.10">
    <property type="entry name" value="Ctag/Cox11"/>
    <property type="match status" value="1"/>
</dbReference>
<comment type="caution">
    <text evidence="11">The sequence shown here is derived from an EMBL/GenBank/DDBJ whole genome shotgun (WGS) entry which is preliminary data.</text>
</comment>
<evidence type="ECO:0000313" key="11">
    <source>
        <dbReference type="EMBL" id="MBB6093106.1"/>
    </source>
</evidence>
<dbReference type="InterPro" id="IPR007533">
    <property type="entry name" value="Cyt_c_oxidase_assmbl_CtaG"/>
</dbReference>
<dbReference type="PANTHER" id="PTHR21320">
    <property type="entry name" value="CYTOCHROME C OXIDASE ASSEMBLY PROTEIN COX11-RELATED"/>
    <property type="match status" value="1"/>
</dbReference>
<proteinExistence type="inferred from homology"/>
<keyword evidence="7 10" id="KW-1133">Transmembrane helix</keyword>
<keyword evidence="6" id="KW-0735">Signal-anchor</keyword>
<feature type="transmembrane region" description="Helical" evidence="10">
    <location>
        <begin position="15"/>
        <end position="36"/>
    </location>
</feature>
<name>A0A841HJY0_9GAMM</name>
<evidence type="ECO:0000256" key="6">
    <source>
        <dbReference type="ARBA" id="ARBA00022968"/>
    </source>
</evidence>
<dbReference type="PANTHER" id="PTHR21320:SF3">
    <property type="entry name" value="CYTOCHROME C OXIDASE ASSEMBLY PROTEIN COX11, MITOCHONDRIAL-RELATED"/>
    <property type="match status" value="1"/>
</dbReference>